<dbReference type="EMBL" id="MFFW01000038">
    <property type="protein sequence ID" value="OGF24076.1"/>
    <property type="molecule type" value="Genomic_DNA"/>
</dbReference>
<protein>
    <submittedName>
        <fullName evidence="1">Uncharacterized protein</fullName>
    </submittedName>
</protein>
<accession>A0A1F5SBU0</accession>
<reference evidence="1 2" key="1">
    <citation type="journal article" date="2016" name="Nat. Commun.">
        <title>Thousands of microbial genomes shed light on interconnected biogeochemical processes in an aquifer system.</title>
        <authorList>
            <person name="Anantharaman K."/>
            <person name="Brown C.T."/>
            <person name="Hug L.A."/>
            <person name="Sharon I."/>
            <person name="Castelle C.J."/>
            <person name="Probst A.J."/>
            <person name="Thomas B.C."/>
            <person name="Singh A."/>
            <person name="Wilkins M.J."/>
            <person name="Karaoz U."/>
            <person name="Brodie E.L."/>
            <person name="Williams K.H."/>
            <person name="Hubbard S.S."/>
            <person name="Banfield J.F."/>
        </authorList>
    </citation>
    <scope>NUCLEOTIDE SEQUENCE [LARGE SCALE GENOMIC DNA]</scope>
</reference>
<dbReference type="Proteomes" id="UP000178783">
    <property type="component" value="Unassembled WGS sequence"/>
</dbReference>
<dbReference type="AlphaFoldDB" id="A0A1F5SBU0"/>
<sequence length="60" mass="7481">MFNFHKYRDERSERQISINFEIKKLAPRVKRGVAKLIEIYCYSHFFYEGQKQRKKNLQRL</sequence>
<dbReference type="STRING" id="1797989.A3H66_00885"/>
<evidence type="ECO:0000313" key="1">
    <source>
        <dbReference type="EMBL" id="OGF24076.1"/>
    </source>
</evidence>
<organism evidence="1 2">
    <name type="scientific">Candidatus Falkowbacteria bacterium RIFCSPLOWO2_02_FULL_45_21</name>
    <dbReference type="NCBI Taxonomy" id="1797989"/>
    <lineage>
        <taxon>Bacteria</taxon>
        <taxon>Candidatus Falkowiibacteriota</taxon>
    </lineage>
</organism>
<proteinExistence type="predicted"/>
<gene>
    <name evidence="1" type="ORF">A3H66_00885</name>
</gene>
<comment type="caution">
    <text evidence="1">The sequence shown here is derived from an EMBL/GenBank/DDBJ whole genome shotgun (WGS) entry which is preliminary data.</text>
</comment>
<name>A0A1F5SBU0_9BACT</name>
<evidence type="ECO:0000313" key="2">
    <source>
        <dbReference type="Proteomes" id="UP000178783"/>
    </source>
</evidence>